<keyword evidence="10 11" id="KW-0539">Nucleus</keyword>
<gene>
    <name evidence="14" type="ORF">CAMP_LOCUS12978</name>
</gene>
<dbReference type="CDD" id="cd06960">
    <property type="entry name" value="NR_DBD_HNF4A"/>
    <property type="match status" value="1"/>
</dbReference>
<comment type="subcellular location">
    <subcellularLocation>
        <location evidence="1 11">Nucleus</location>
    </subcellularLocation>
</comment>
<comment type="caution">
    <text evidence="14">The sequence shown here is derived from an EMBL/GenBank/DDBJ whole genome shotgun (WGS) entry which is preliminary data.</text>
</comment>
<evidence type="ECO:0000256" key="3">
    <source>
        <dbReference type="ARBA" id="ARBA00022723"/>
    </source>
</evidence>
<evidence type="ECO:0000256" key="10">
    <source>
        <dbReference type="ARBA" id="ARBA00023242"/>
    </source>
</evidence>
<dbReference type="InterPro" id="IPR001628">
    <property type="entry name" value="Znf_hrmn_rcpt"/>
</dbReference>
<dbReference type="PROSITE" id="PS00031">
    <property type="entry name" value="NUCLEAR_REC_DBD_1"/>
    <property type="match status" value="1"/>
</dbReference>
<feature type="domain" description="NR LBD" evidence="13">
    <location>
        <begin position="117"/>
        <end position="370"/>
    </location>
</feature>
<evidence type="ECO:0000256" key="5">
    <source>
        <dbReference type="ARBA" id="ARBA00022833"/>
    </source>
</evidence>
<keyword evidence="5 11" id="KW-0862">Zinc</keyword>
<dbReference type="SUPFAM" id="SSF57716">
    <property type="entry name" value="Glucocorticoid receptor-like (DNA-binding domain)"/>
    <property type="match status" value="1"/>
</dbReference>
<proteinExistence type="inferred from homology"/>
<evidence type="ECO:0000256" key="7">
    <source>
        <dbReference type="ARBA" id="ARBA00023125"/>
    </source>
</evidence>
<keyword evidence="15" id="KW-1185">Reference proteome</keyword>
<dbReference type="GO" id="GO:0003700">
    <property type="term" value="F:DNA-binding transcription factor activity"/>
    <property type="evidence" value="ECO:0007669"/>
    <property type="project" value="InterPro"/>
</dbReference>
<sequence length="370" mass="43429">MNSPAALLATCHPNPACQICGENAAHGRHFGVEACRACAAFFRRTTVLGRNSSKCVEKSGNCRKFLVCRFCRLKKCVELGMSTEKIRLEEPTNAPKPVDLSVILQRSTRILGMYYMCQDEILEPLNALQKLTKILKNQRGQQKGAQELQFFEHIDFSEIFVFWEFQMTQTAEFLMYMKEFRDLPFHERVAFFKIVWAVWRRFERFSMTAEIFGQTSIDQKILVQSHEKAARIGEYHVDYKAVSSLSKSEIRRFFGSKMLEYFEVIVRRYVECGFEIEETTWILTQICWIYAARRLGGQTLAASEIFLAKIGDDLHEFYKSKNIRNYAWRIGKMMKIVNEMLNIQVQRENSMDVMLMFNFFNVPEYEFFRV</sequence>
<dbReference type="InterPro" id="IPR013088">
    <property type="entry name" value="Znf_NHR/GATA"/>
</dbReference>
<dbReference type="InterPro" id="IPR000536">
    <property type="entry name" value="Nucl_hrmn_rcpt_lig-bd"/>
</dbReference>
<dbReference type="InterPro" id="IPR035500">
    <property type="entry name" value="NHR-like_dom_sf"/>
</dbReference>
<comment type="similarity">
    <text evidence="2 11">Belongs to the nuclear hormone receptor family.</text>
</comment>
<evidence type="ECO:0000313" key="15">
    <source>
        <dbReference type="Proteomes" id="UP001152747"/>
    </source>
</evidence>
<evidence type="ECO:0000256" key="8">
    <source>
        <dbReference type="ARBA" id="ARBA00023163"/>
    </source>
</evidence>
<dbReference type="Proteomes" id="UP001152747">
    <property type="component" value="Unassembled WGS sequence"/>
</dbReference>
<dbReference type="SUPFAM" id="SSF48508">
    <property type="entry name" value="Nuclear receptor ligand-binding domain"/>
    <property type="match status" value="1"/>
</dbReference>
<dbReference type="SMART" id="SM00430">
    <property type="entry name" value="HOLI"/>
    <property type="match status" value="1"/>
</dbReference>
<evidence type="ECO:0000256" key="11">
    <source>
        <dbReference type="RuleBase" id="RU004334"/>
    </source>
</evidence>
<evidence type="ECO:0000313" key="14">
    <source>
        <dbReference type="EMBL" id="CAI5450341.1"/>
    </source>
</evidence>
<evidence type="ECO:0000259" key="12">
    <source>
        <dbReference type="PROSITE" id="PS51030"/>
    </source>
</evidence>
<dbReference type="EMBL" id="CANHGI010000005">
    <property type="protein sequence ID" value="CAI5450341.1"/>
    <property type="molecule type" value="Genomic_DNA"/>
</dbReference>
<evidence type="ECO:0000256" key="6">
    <source>
        <dbReference type="ARBA" id="ARBA00023015"/>
    </source>
</evidence>
<dbReference type="PANTHER" id="PTHR45680">
    <property type="entry name" value="NUCLEAR HORMONE RECEPTOR FAMILY"/>
    <property type="match status" value="1"/>
</dbReference>
<protein>
    <recommendedName>
        <fullName evidence="16">Nuclear receptor domain-containing protein</fullName>
    </recommendedName>
</protein>
<keyword evidence="8 11" id="KW-0804">Transcription</keyword>
<evidence type="ECO:0000259" key="13">
    <source>
        <dbReference type="PROSITE" id="PS51843"/>
    </source>
</evidence>
<evidence type="ECO:0008006" key="16">
    <source>
        <dbReference type="Google" id="ProtNLM"/>
    </source>
</evidence>
<dbReference type="PROSITE" id="PS51843">
    <property type="entry name" value="NR_LBD"/>
    <property type="match status" value="1"/>
</dbReference>
<keyword evidence="4 11" id="KW-0863">Zinc-finger</keyword>
<keyword evidence="7 11" id="KW-0238">DNA-binding</keyword>
<dbReference type="InterPro" id="IPR049636">
    <property type="entry name" value="HNF4-like_DBD"/>
</dbReference>
<evidence type="ECO:0000256" key="9">
    <source>
        <dbReference type="ARBA" id="ARBA00023170"/>
    </source>
</evidence>
<organism evidence="14 15">
    <name type="scientific">Caenorhabditis angaria</name>
    <dbReference type="NCBI Taxonomy" id="860376"/>
    <lineage>
        <taxon>Eukaryota</taxon>
        <taxon>Metazoa</taxon>
        <taxon>Ecdysozoa</taxon>
        <taxon>Nematoda</taxon>
        <taxon>Chromadorea</taxon>
        <taxon>Rhabditida</taxon>
        <taxon>Rhabditina</taxon>
        <taxon>Rhabditomorpha</taxon>
        <taxon>Rhabditoidea</taxon>
        <taxon>Rhabditidae</taxon>
        <taxon>Peloderinae</taxon>
        <taxon>Caenorhabditis</taxon>
    </lineage>
</organism>
<dbReference type="Gene3D" id="3.30.50.10">
    <property type="entry name" value="Erythroid Transcription Factor GATA-1, subunit A"/>
    <property type="match status" value="1"/>
</dbReference>
<name>A0A9P1N6Z0_9PELO</name>
<dbReference type="PROSITE" id="PS51030">
    <property type="entry name" value="NUCLEAR_REC_DBD_2"/>
    <property type="match status" value="1"/>
</dbReference>
<dbReference type="Pfam" id="PF00105">
    <property type="entry name" value="zf-C4"/>
    <property type="match status" value="1"/>
</dbReference>
<evidence type="ECO:0000256" key="1">
    <source>
        <dbReference type="ARBA" id="ARBA00004123"/>
    </source>
</evidence>
<dbReference type="GO" id="GO:0000978">
    <property type="term" value="F:RNA polymerase II cis-regulatory region sequence-specific DNA binding"/>
    <property type="evidence" value="ECO:0007669"/>
    <property type="project" value="InterPro"/>
</dbReference>
<dbReference type="PANTHER" id="PTHR45680:SF31">
    <property type="entry name" value="NR LBD DOMAIN-CONTAINING PROTEIN-RELATED"/>
    <property type="match status" value="1"/>
</dbReference>
<dbReference type="Gene3D" id="1.10.565.10">
    <property type="entry name" value="Retinoid X Receptor"/>
    <property type="match status" value="1"/>
</dbReference>
<accession>A0A9P1N6Z0</accession>
<evidence type="ECO:0000256" key="4">
    <source>
        <dbReference type="ARBA" id="ARBA00022771"/>
    </source>
</evidence>
<keyword evidence="9 11" id="KW-0675">Receptor</keyword>
<dbReference type="GO" id="GO:0008270">
    <property type="term" value="F:zinc ion binding"/>
    <property type="evidence" value="ECO:0007669"/>
    <property type="project" value="UniProtKB-KW"/>
</dbReference>
<reference evidence="14" key="1">
    <citation type="submission" date="2022-11" db="EMBL/GenBank/DDBJ databases">
        <authorList>
            <person name="Kikuchi T."/>
        </authorList>
    </citation>
    <scope>NUCLEOTIDE SEQUENCE</scope>
    <source>
        <strain evidence="14">PS1010</strain>
    </source>
</reference>
<dbReference type="SMART" id="SM00399">
    <property type="entry name" value="ZnF_C4"/>
    <property type="match status" value="1"/>
</dbReference>
<evidence type="ECO:0000256" key="2">
    <source>
        <dbReference type="ARBA" id="ARBA00005993"/>
    </source>
</evidence>
<dbReference type="AlphaFoldDB" id="A0A9P1N6Z0"/>
<feature type="domain" description="Nuclear receptor" evidence="12">
    <location>
        <begin position="14"/>
        <end position="88"/>
    </location>
</feature>
<dbReference type="GO" id="GO:0005634">
    <property type="term" value="C:nucleus"/>
    <property type="evidence" value="ECO:0007669"/>
    <property type="project" value="UniProtKB-SubCell"/>
</dbReference>
<dbReference type="InterPro" id="IPR051152">
    <property type="entry name" value="C.elegans_Orphan_NR"/>
</dbReference>
<dbReference type="PRINTS" id="PR00047">
    <property type="entry name" value="STROIDFINGER"/>
</dbReference>
<keyword evidence="6 11" id="KW-0805">Transcription regulation</keyword>
<keyword evidence="3 11" id="KW-0479">Metal-binding</keyword>
<dbReference type="Pfam" id="PF00104">
    <property type="entry name" value="Hormone_recep"/>
    <property type="match status" value="1"/>
</dbReference>